<evidence type="ECO:0000259" key="5">
    <source>
        <dbReference type="PROSITE" id="PS50157"/>
    </source>
</evidence>
<keyword evidence="3" id="KW-0862">Zinc</keyword>
<feature type="region of interest" description="Disordered" evidence="4">
    <location>
        <begin position="154"/>
        <end position="187"/>
    </location>
</feature>
<dbReference type="Proteomes" id="UP000507470">
    <property type="component" value="Unassembled WGS sequence"/>
</dbReference>
<keyword evidence="2" id="KW-0186">Copper</keyword>
<dbReference type="PROSITE" id="PS00028">
    <property type="entry name" value="ZINC_FINGER_C2H2_1"/>
    <property type="match status" value="1"/>
</dbReference>
<evidence type="ECO:0000313" key="6">
    <source>
        <dbReference type="EMBL" id="CAC5419672.1"/>
    </source>
</evidence>
<feature type="domain" description="C2H2-type" evidence="5">
    <location>
        <begin position="4"/>
        <end position="31"/>
    </location>
</feature>
<dbReference type="InterPro" id="IPR002227">
    <property type="entry name" value="Tyrosinase_Cu-bd"/>
</dbReference>
<evidence type="ECO:0000256" key="1">
    <source>
        <dbReference type="ARBA" id="ARBA00022723"/>
    </source>
</evidence>
<keyword evidence="7" id="KW-1185">Reference proteome</keyword>
<dbReference type="SUPFAM" id="SSF48056">
    <property type="entry name" value="Di-copper centre-containing domain"/>
    <property type="match status" value="1"/>
</dbReference>
<accession>A0A6J8EIX1</accession>
<dbReference type="PANTHER" id="PTHR11474">
    <property type="entry name" value="TYROSINASE FAMILY MEMBER"/>
    <property type="match status" value="1"/>
</dbReference>
<dbReference type="AlphaFoldDB" id="A0A6J8EIX1"/>
<name>A0A6J8EIX1_MYTCO</name>
<dbReference type="GO" id="GO:0016491">
    <property type="term" value="F:oxidoreductase activity"/>
    <property type="evidence" value="ECO:0007669"/>
    <property type="project" value="InterPro"/>
</dbReference>
<dbReference type="PROSITE" id="PS00498">
    <property type="entry name" value="TYROSINASE_2"/>
    <property type="match status" value="1"/>
</dbReference>
<dbReference type="InterPro" id="IPR050316">
    <property type="entry name" value="Tyrosinase/Hemocyanin"/>
</dbReference>
<dbReference type="OrthoDB" id="6132182at2759"/>
<evidence type="ECO:0000313" key="7">
    <source>
        <dbReference type="Proteomes" id="UP000507470"/>
    </source>
</evidence>
<dbReference type="EMBL" id="CACVKT020009048">
    <property type="protein sequence ID" value="CAC5419672.1"/>
    <property type="molecule type" value="Genomic_DNA"/>
</dbReference>
<dbReference type="Gene3D" id="1.10.1280.10">
    <property type="entry name" value="Di-copper center containing domain from catechol oxidase"/>
    <property type="match status" value="1"/>
</dbReference>
<protein>
    <recommendedName>
        <fullName evidence="5">C2H2-type domain-containing protein</fullName>
    </recommendedName>
</protein>
<gene>
    <name evidence="6" type="ORF">MCOR_51982</name>
</gene>
<proteinExistence type="predicted"/>
<feature type="compositionally biased region" description="Basic and acidic residues" evidence="4">
    <location>
        <begin position="110"/>
        <end position="127"/>
    </location>
</feature>
<evidence type="ECO:0000256" key="2">
    <source>
        <dbReference type="ARBA" id="ARBA00023008"/>
    </source>
</evidence>
<reference evidence="6 7" key="1">
    <citation type="submission" date="2020-06" db="EMBL/GenBank/DDBJ databases">
        <authorList>
            <person name="Li R."/>
            <person name="Bekaert M."/>
        </authorList>
    </citation>
    <scope>NUCLEOTIDE SEQUENCE [LARGE SCALE GENOMIC DNA]</scope>
    <source>
        <strain evidence="7">wild</strain>
    </source>
</reference>
<dbReference type="PANTHER" id="PTHR11474:SF126">
    <property type="entry name" value="TYROSINASE-LIKE PROTEIN TYR-1-RELATED"/>
    <property type="match status" value="1"/>
</dbReference>
<evidence type="ECO:0000256" key="3">
    <source>
        <dbReference type="PROSITE-ProRule" id="PRU00042"/>
    </source>
</evidence>
<dbReference type="Pfam" id="PF00264">
    <property type="entry name" value="Tyrosinase"/>
    <property type="match status" value="1"/>
</dbReference>
<dbReference type="PROSITE" id="PS50157">
    <property type="entry name" value="ZINC_FINGER_C2H2_2"/>
    <property type="match status" value="1"/>
</dbReference>
<dbReference type="PRINTS" id="PR00092">
    <property type="entry name" value="TYROSINASE"/>
</dbReference>
<evidence type="ECO:0000256" key="4">
    <source>
        <dbReference type="SAM" id="MobiDB-lite"/>
    </source>
</evidence>
<feature type="compositionally biased region" description="Polar residues" evidence="4">
    <location>
        <begin position="168"/>
        <end position="187"/>
    </location>
</feature>
<dbReference type="InterPro" id="IPR013087">
    <property type="entry name" value="Znf_C2H2_type"/>
</dbReference>
<feature type="region of interest" description="Disordered" evidence="4">
    <location>
        <begin position="110"/>
        <end position="131"/>
    </location>
</feature>
<sequence length="621" mass="71531">MDSKQCHVCGEVFINVSVVWSHISSHSRKEIYDCLVAFKSSLEIFMKQYFALKEYVDSYLIQGNCKDNEDNGQNNSTANMVGENLHSDRHVFHRKDQNSDLKSSERIKNIRKERCKSNDETNEQKEQPDDDVVVLTETDFRHETKINHVDNRFISDNDRSNKFDSEMGDNSLSVSKGDNLNPKSGETSFSELTNLQTKSDVEHNLSVIDLSEVEHEEEDMNTKLEMPYDPLETDIQTNTYQEKESEKTTKNMYMYATSNHKGENDTDNHKNVRDIKPVLTVTGKTIQMIAREISLNSGRDRIMKETTCEECGRTFATKFRGYSRLRIRKEIRTISEDELENVIDAVKALKSDTSVSPKKYDSFVIMHMGGAERSAHDGPNFVSWHRYFCLLFENALREVDENSRSVTLPYWDSRADFLMKNREDSILFTEIFLGNPKGVVYSGPFAFWSAPTKPVTLLRRDVGTFGHPIHSQRLKEVFKKRYHREILNPTVPKDNYANFESHHDMVHGWVGGIDGHMGDVNLSPADPVFWLHHCFVDYLWEKFRERQTKLGINSETDYPVVPTTNPGHLPNRSMDNLIPPKTNIQGYSNSFTKRIYRYADAPTCGNKCGGAFNGFLFCDRS</sequence>
<dbReference type="InterPro" id="IPR008922">
    <property type="entry name" value="Di-copper_centre_dom_sf"/>
</dbReference>
<dbReference type="GO" id="GO:0008270">
    <property type="term" value="F:zinc ion binding"/>
    <property type="evidence" value="ECO:0007669"/>
    <property type="project" value="UniProtKB-KW"/>
</dbReference>
<keyword evidence="1" id="KW-0479">Metal-binding</keyword>
<keyword evidence="3" id="KW-0863">Zinc-finger</keyword>
<feature type="compositionally biased region" description="Basic and acidic residues" evidence="4">
    <location>
        <begin position="154"/>
        <end position="165"/>
    </location>
</feature>
<organism evidence="6 7">
    <name type="scientific">Mytilus coruscus</name>
    <name type="common">Sea mussel</name>
    <dbReference type="NCBI Taxonomy" id="42192"/>
    <lineage>
        <taxon>Eukaryota</taxon>
        <taxon>Metazoa</taxon>
        <taxon>Spiralia</taxon>
        <taxon>Lophotrochozoa</taxon>
        <taxon>Mollusca</taxon>
        <taxon>Bivalvia</taxon>
        <taxon>Autobranchia</taxon>
        <taxon>Pteriomorphia</taxon>
        <taxon>Mytilida</taxon>
        <taxon>Mytiloidea</taxon>
        <taxon>Mytilidae</taxon>
        <taxon>Mytilinae</taxon>
        <taxon>Mytilus</taxon>
    </lineage>
</organism>